<accession>A0A9W8JNG9</accession>
<comment type="caution">
    <text evidence="2">The sequence shown here is derived from an EMBL/GenBank/DDBJ whole genome shotgun (WGS) entry which is preliminary data.</text>
</comment>
<reference evidence="2" key="1">
    <citation type="submission" date="2022-06" db="EMBL/GenBank/DDBJ databases">
        <title>Genome Sequence of Candolleomyces eurysporus.</title>
        <authorList>
            <person name="Buettner E."/>
        </authorList>
    </citation>
    <scope>NUCLEOTIDE SEQUENCE</scope>
    <source>
        <strain evidence="2">VTCC 930004</strain>
    </source>
</reference>
<organism evidence="2 3">
    <name type="scientific">Candolleomyces eurysporus</name>
    <dbReference type="NCBI Taxonomy" id="2828524"/>
    <lineage>
        <taxon>Eukaryota</taxon>
        <taxon>Fungi</taxon>
        <taxon>Dikarya</taxon>
        <taxon>Basidiomycota</taxon>
        <taxon>Agaricomycotina</taxon>
        <taxon>Agaricomycetes</taxon>
        <taxon>Agaricomycetidae</taxon>
        <taxon>Agaricales</taxon>
        <taxon>Agaricineae</taxon>
        <taxon>Psathyrellaceae</taxon>
        <taxon>Candolleomyces</taxon>
    </lineage>
</organism>
<feature type="non-terminal residue" evidence="2">
    <location>
        <position position="234"/>
    </location>
</feature>
<feature type="region of interest" description="Disordered" evidence="1">
    <location>
        <begin position="170"/>
        <end position="234"/>
    </location>
</feature>
<keyword evidence="3" id="KW-1185">Reference proteome</keyword>
<evidence type="ECO:0000313" key="3">
    <source>
        <dbReference type="Proteomes" id="UP001140091"/>
    </source>
</evidence>
<name>A0A9W8JNG9_9AGAR</name>
<dbReference type="Proteomes" id="UP001140091">
    <property type="component" value="Unassembled WGS sequence"/>
</dbReference>
<dbReference type="OrthoDB" id="3019385at2759"/>
<dbReference type="AlphaFoldDB" id="A0A9W8JNG9"/>
<gene>
    <name evidence="2" type="ORF">H1R20_g1035</name>
</gene>
<evidence type="ECO:0000313" key="2">
    <source>
        <dbReference type="EMBL" id="KAJ2936059.1"/>
    </source>
</evidence>
<dbReference type="EMBL" id="JANBPK010000188">
    <property type="protein sequence ID" value="KAJ2936059.1"/>
    <property type="molecule type" value="Genomic_DNA"/>
</dbReference>
<proteinExistence type="predicted"/>
<sequence length="234" mass="26082">MQDTVNEEAPLTVAHKLATARREGRVSVMDSCTQPVEGFHMFLQAHFGVNVDDIPLERANEMRVVLEQHQLLTRCMDKAAAWKRKAGSGGYRVPNIEEYKEYVGVDFTKATIKVSLSLTGTKSSDDKSLLSDNSLSVAPKALNWAQNPDTKYCEKFDKMSPAQFKNYLKRKRGESRHLTVPTSDDDSGTRSEVAGQKVKDKKRQRGGGKDGGMKPQKKGRKEYHSDNVDASSSD</sequence>
<protein>
    <submittedName>
        <fullName evidence="2">Uncharacterized protein</fullName>
    </submittedName>
</protein>
<evidence type="ECO:0000256" key="1">
    <source>
        <dbReference type="SAM" id="MobiDB-lite"/>
    </source>
</evidence>